<dbReference type="AlphaFoldDB" id="A0A0A5HV32"/>
<protein>
    <submittedName>
        <fullName evidence="1">Uncharacterized protein</fullName>
    </submittedName>
</protein>
<dbReference type="InterPro" id="IPR043776">
    <property type="entry name" value="DUF5718"/>
</dbReference>
<dbReference type="Proteomes" id="UP000030451">
    <property type="component" value="Unassembled WGS sequence"/>
</dbReference>
<accession>A0A0A5HV32</accession>
<dbReference type="RefSeq" id="WP_038191477.1">
    <property type="nucleotide sequence ID" value="NZ_JRWP01000027.1"/>
</dbReference>
<dbReference type="OrthoDB" id="356878at2"/>
<evidence type="ECO:0000313" key="1">
    <source>
        <dbReference type="EMBL" id="KGY08160.1"/>
    </source>
</evidence>
<organism evidence="1 2">
    <name type="scientific">Photobacterium sp. (strain ATCC 43367)</name>
    <dbReference type="NCBI Taxonomy" id="379097"/>
    <lineage>
        <taxon>Bacteria</taxon>
        <taxon>Pseudomonadati</taxon>
        <taxon>Pseudomonadota</taxon>
        <taxon>Gammaproteobacteria</taxon>
        <taxon>Vibrionales</taxon>
        <taxon>Vibrionaceae</taxon>
        <taxon>Vibrio</taxon>
        <taxon>Vibrio oreintalis group</taxon>
    </lineage>
</organism>
<reference evidence="1 2" key="1">
    <citation type="submission" date="2014-10" db="EMBL/GenBank/DDBJ databases">
        <title>Genome sequencing of Vibrio sinaloensis T08.</title>
        <authorList>
            <person name="Chan K.-G."/>
            <person name="Mohamad N.I."/>
        </authorList>
    </citation>
    <scope>NUCLEOTIDE SEQUENCE [LARGE SCALE GENOMIC DNA]</scope>
    <source>
        <strain evidence="1 2">T08</strain>
    </source>
</reference>
<proteinExistence type="predicted"/>
<comment type="caution">
    <text evidence="1">The sequence shown here is derived from an EMBL/GenBank/DDBJ whole genome shotgun (WGS) entry which is preliminary data.</text>
</comment>
<dbReference type="Pfam" id="PF18985">
    <property type="entry name" value="DUF5718"/>
    <property type="match status" value="1"/>
</dbReference>
<gene>
    <name evidence="1" type="ORF">NM06_13375</name>
</gene>
<sequence length="257" mass="29175">MLSLGIIGNFSGHLSGAENVEENALPNGIFVIDCSQDHTITSGPSLSYPTQGSNVDIEPEFVLRCQVEYQDQKVHSLMTTHISIGNDVTIRNLAGSTKISQRKSWGKHSKGINRHWWNVSRLSPANYDENIKLVSYIERDGHLHLATRSVSCTELKVFYCHLMAWMVGRINHQADEGMYEEILPKLRALGYPKELILYTGAPNYTEWGEAHFLEPNDKVHIAAYNARLIDETIVEEMFRREQLMNSDAILSFTQIVR</sequence>
<name>A0A0A5HV32_PHOS4</name>
<evidence type="ECO:0000313" key="2">
    <source>
        <dbReference type="Proteomes" id="UP000030451"/>
    </source>
</evidence>
<dbReference type="STRING" id="379097.SE23_04735"/>
<dbReference type="EMBL" id="JRWP01000027">
    <property type="protein sequence ID" value="KGY08160.1"/>
    <property type="molecule type" value="Genomic_DNA"/>
</dbReference>